<sequence length="57" mass="6239">MRNSNNGAGHGDTIWNYDLVPLRIPKGCETKRDALHPGFDDPIGSIHADGIPHAHRP</sequence>
<dbReference type="AlphaFoldDB" id="A0AAX1I8R9"/>
<evidence type="ECO:0000256" key="1">
    <source>
        <dbReference type="SAM" id="MobiDB-lite"/>
    </source>
</evidence>
<reference evidence="2 3" key="1">
    <citation type="submission" date="2020-08" db="EMBL/GenBank/DDBJ databases">
        <title>Phenotypic and transcriptomic analysis of seven clinical Stenotrophomonas maltophilia isolates identify a small set of shared and commonly regulated genes involved in biofilm lifestyle.</title>
        <authorList>
            <person name="Alio I."/>
            <person name="Gudzuhn M."/>
            <person name="Streit W."/>
        </authorList>
    </citation>
    <scope>NUCLEOTIDE SEQUENCE [LARGE SCALE GENOMIC DNA]</scope>
    <source>
        <strain evidence="2 3">UHH_SKK55</strain>
    </source>
</reference>
<dbReference type="EMBL" id="CP060025">
    <property type="protein sequence ID" value="QNG76150.1"/>
    <property type="molecule type" value="Genomic_DNA"/>
</dbReference>
<name>A0AAX1I8R9_STEMA</name>
<evidence type="ECO:0000313" key="3">
    <source>
        <dbReference type="Proteomes" id="UP000515598"/>
    </source>
</evidence>
<evidence type="ECO:0000313" key="2">
    <source>
        <dbReference type="EMBL" id="QNG76150.1"/>
    </source>
</evidence>
<feature type="region of interest" description="Disordered" evidence="1">
    <location>
        <begin position="33"/>
        <end position="57"/>
    </location>
</feature>
<gene>
    <name evidence="2" type="ORF">GPNADHDJ_00317</name>
</gene>
<organism evidence="2 3">
    <name type="scientific">Stenotrophomonas maltophilia</name>
    <name type="common">Pseudomonas maltophilia</name>
    <name type="synonym">Xanthomonas maltophilia</name>
    <dbReference type="NCBI Taxonomy" id="40324"/>
    <lineage>
        <taxon>Bacteria</taxon>
        <taxon>Pseudomonadati</taxon>
        <taxon>Pseudomonadota</taxon>
        <taxon>Gammaproteobacteria</taxon>
        <taxon>Lysobacterales</taxon>
        <taxon>Lysobacteraceae</taxon>
        <taxon>Stenotrophomonas</taxon>
        <taxon>Stenotrophomonas maltophilia group</taxon>
    </lineage>
</organism>
<protein>
    <submittedName>
        <fullName evidence="2">Uncharacterized protein</fullName>
    </submittedName>
</protein>
<accession>A0AAX1I8R9</accession>
<proteinExistence type="predicted"/>
<dbReference type="Proteomes" id="UP000515598">
    <property type="component" value="Chromosome"/>
</dbReference>